<feature type="transmembrane region" description="Helical" evidence="14">
    <location>
        <begin position="94"/>
        <end position="112"/>
    </location>
</feature>
<dbReference type="UniPathway" id="UPA00094"/>
<evidence type="ECO:0000256" key="12">
    <source>
        <dbReference type="ARBA" id="ARBA00023239"/>
    </source>
</evidence>
<evidence type="ECO:0000256" key="14">
    <source>
        <dbReference type="SAM" id="Phobius"/>
    </source>
</evidence>
<comment type="catalytic activity">
    <reaction evidence="13">
        <text>a very-long-chain (3R)-3-hydroxyacyl-CoA = a very-long-chain (2E)-enoyl-CoA + H2O</text>
        <dbReference type="Rhea" id="RHEA:45812"/>
        <dbReference type="ChEBI" id="CHEBI:15377"/>
        <dbReference type="ChEBI" id="CHEBI:83728"/>
        <dbReference type="ChEBI" id="CHEBI:85440"/>
        <dbReference type="EC" id="4.2.1.134"/>
    </reaction>
</comment>
<dbReference type="PANTHER" id="PTHR11035:SF3">
    <property type="entry name" value="VERY-LONG-CHAIN (3R)-3-HYDROXYACYL-COA DEHYDRATASE"/>
    <property type="match status" value="1"/>
</dbReference>
<dbReference type="OMA" id="WSYILWQ"/>
<comment type="pathway">
    <text evidence="2">Lipid metabolism; fatty acid biosynthesis.</text>
</comment>
<keyword evidence="5" id="KW-0444">Lipid biosynthesis</keyword>
<keyword evidence="16" id="KW-1185">Reference proteome</keyword>
<evidence type="ECO:0000313" key="15">
    <source>
        <dbReference type="EMBL" id="ELR23688.1"/>
    </source>
</evidence>
<keyword evidence="7" id="KW-0276">Fatty acid metabolism</keyword>
<evidence type="ECO:0000256" key="10">
    <source>
        <dbReference type="ARBA" id="ARBA00023136"/>
    </source>
</evidence>
<evidence type="ECO:0000256" key="13">
    <source>
        <dbReference type="ARBA" id="ARBA00036671"/>
    </source>
</evidence>
<name>L8HG36_ACACF</name>
<dbReference type="Proteomes" id="UP000011083">
    <property type="component" value="Unassembled WGS sequence"/>
</dbReference>
<accession>L8HG36</accession>
<evidence type="ECO:0000256" key="4">
    <source>
        <dbReference type="ARBA" id="ARBA00013122"/>
    </source>
</evidence>
<comment type="subcellular location">
    <subcellularLocation>
        <location evidence="1">Membrane</location>
        <topology evidence="1">Multi-pass membrane protein</topology>
    </subcellularLocation>
</comment>
<keyword evidence="9" id="KW-0443">Lipid metabolism</keyword>
<evidence type="ECO:0000256" key="8">
    <source>
        <dbReference type="ARBA" id="ARBA00022989"/>
    </source>
</evidence>
<evidence type="ECO:0000256" key="5">
    <source>
        <dbReference type="ARBA" id="ARBA00022516"/>
    </source>
</evidence>
<dbReference type="GO" id="GO:0030497">
    <property type="term" value="P:fatty acid elongation"/>
    <property type="evidence" value="ECO:0007669"/>
    <property type="project" value="TreeGrafter"/>
</dbReference>
<keyword evidence="10 14" id="KW-0472">Membrane</keyword>
<gene>
    <name evidence="15" type="ORF">ACA1_073320</name>
</gene>
<comment type="similarity">
    <text evidence="3">Belongs to the very long-chain fatty acids dehydratase HACD family.</text>
</comment>
<dbReference type="RefSeq" id="XP_004353216.1">
    <property type="nucleotide sequence ID" value="XM_004353164.1"/>
</dbReference>
<dbReference type="GO" id="GO:0042761">
    <property type="term" value="P:very long-chain fatty acid biosynthetic process"/>
    <property type="evidence" value="ECO:0007669"/>
    <property type="project" value="TreeGrafter"/>
</dbReference>
<keyword evidence="8 14" id="KW-1133">Transmembrane helix</keyword>
<dbReference type="GO" id="GO:0030148">
    <property type="term" value="P:sphingolipid biosynthetic process"/>
    <property type="evidence" value="ECO:0007669"/>
    <property type="project" value="TreeGrafter"/>
</dbReference>
<protein>
    <recommendedName>
        <fullName evidence="4">very-long-chain (3R)-3-hydroxyacyl-CoA dehydratase</fullName>
        <ecNumber evidence="4">4.2.1.134</ecNumber>
    </recommendedName>
</protein>
<evidence type="ECO:0000256" key="7">
    <source>
        <dbReference type="ARBA" id="ARBA00022832"/>
    </source>
</evidence>
<keyword evidence="11" id="KW-0275">Fatty acid biosynthesis</keyword>
<feature type="transmembrane region" description="Helical" evidence="14">
    <location>
        <begin position="202"/>
        <end position="221"/>
    </location>
</feature>
<evidence type="ECO:0000256" key="2">
    <source>
        <dbReference type="ARBA" id="ARBA00005194"/>
    </source>
</evidence>
<dbReference type="VEuPathDB" id="AmoebaDB:ACA1_073320"/>
<dbReference type="OrthoDB" id="46988at2759"/>
<evidence type="ECO:0000313" key="16">
    <source>
        <dbReference type="Proteomes" id="UP000011083"/>
    </source>
</evidence>
<evidence type="ECO:0000256" key="3">
    <source>
        <dbReference type="ARBA" id="ARBA00007811"/>
    </source>
</evidence>
<sequence length="241" mass="27486">MSARGQRSASQKPKAQSPLVKYYVVLYNTVLFFGWSYVLVRLAQFFLDGHHVGTTQGVPLWSYLRDPLLLFQSAALLEIVHAITGVVRSPLMTTLMQVASRLLLTWGIANIAPIAQNHYFLASMVAAWGITEIIRYSYYAFNTLNGHAPYFLLWLRYTLFYVLYPLGVASEIGLIIVSLSWVRETDVFSFHMPNKWNFAFDYHTVLIIAILSYLPGFPTLFMHMVTQRKKCLGTPAPTKKH</sequence>
<dbReference type="GeneID" id="14924671"/>
<dbReference type="Pfam" id="PF04387">
    <property type="entry name" value="PTPLA"/>
    <property type="match status" value="1"/>
</dbReference>
<evidence type="ECO:0000256" key="9">
    <source>
        <dbReference type="ARBA" id="ARBA00023098"/>
    </source>
</evidence>
<dbReference type="PANTHER" id="PTHR11035">
    <property type="entry name" value="VERY-LONG-CHAIN (3R)-3-HYDROXYACYL-COA DEHYDRATASE"/>
    <property type="match status" value="1"/>
</dbReference>
<reference evidence="15 16" key="1">
    <citation type="journal article" date="2013" name="Genome Biol.">
        <title>Genome of Acanthamoeba castellanii highlights extensive lateral gene transfer and early evolution of tyrosine kinase signaling.</title>
        <authorList>
            <person name="Clarke M."/>
            <person name="Lohan A.J."/>
            <person name="Liu B."/>
            <person name="Lagkouvardos I."/>
            <person name="Roy S."/>
            <person name="Zafar N."/>
            <person name="Bertelli C."/>
            <person name="Schilde C."/>
            <person name="Kianianmomeni A."/>
            <person name="Burglin T.R."/>
            <person name="Frech C."/>
            <person name="Turcotte B."/>
            <person name="Kopec K.O."/>
            <person name="Synnott J.M."/>
            <person name="Choo C."/>
            <person name="Paponov I."/>
            <person name="Finkler A."/>
            <person name="Soon Heng Tan C."/>
            <person name="Hutchins A.P."/>
            <person name="Weinmeier T."/>
            <person name="Rattei T."/>
            <person name="Chu J.S."/>
            <person name="Gimenez G."/>
            <person name="Irimia M."/>
            <person name="Rigden D.J."/>
            <person name="Fitzpatrick D.A."/>
            <person name="Lorenzo-Morales J."/>
            <person name="Bateman A."/>
            <person name="Chiu C.H."/>
            <person name="Tang P."/>
            <person name="Hegemann P."/>
            <person name="Fromm H."/>
            <person name="Raoult D."/>
            <person name="Greub G."/>
            <person name="Miranda-Saavedra D."/>
            <person name="Chen N."/>
            <person name="Nash P."/>
            <person name="Ginger M.L."/>
            <person name="Horn M."/>
            <person name="Schaap P."/>
            <person name="Caler L."/>
            <person name="Loftus B."/>
        </authorList>
    </citation>
    <scope>NUCLEOTIDE SEQUENCE [LARGE SCALE GENOMIC DNA]</scope>
    <source>
        <strain evidence="15 16">Neff</strain>
    </source>
</reference>
<dbReference type="InterPro" id="IPR007482">
    <property type="entry name" value="Tyr_Pase-like_PTPLA"/>
</dbReference>
<dbReference type="EC" id="4.2.1.134" evidence="4"/>
<dbReference type="GO" id="GO:0005789">
    <property type="term" value="C:endoplasmic reticulum membrane"/>
    <property type="evidence" value="ECO:0007669"/>
    <property type="project" value="TreeGrafter"/>
</dbReference>
<dbReference type="AlphaFoldDB" id="L8HG36"/>
<evidence type="ECO:0000256" key="6">
    <source>
        <dbReference type="ARBA" id="ARBA00022692"/>
    </source>
</evidence>
<keyword evidence="6 14" id="KW-0812">Transmembrane</keyword>
<feature type="transmembrane region" description="Helical" evidence="14">
    <location>
        <begin position="118"/>
        <end position="138"/>
    </location>
</feature>
<organism evidence="15 16">
    <name type="scientific">Acanthamoeba castellanii (strain ATCC 30010 / Neff)</name>
    <dbReference type="NCBI Taxonomy" id="1257118"/>
    <lineage>
        <taxon>Eukaryota</taxon>
        <taxon>Amoebozoa</taxon>
        <taxon>Discosea</taxon>
        <taxon>Longamoebia</taxon>
        <taxon>Centramoebida</taxon>
        <taxon>Acanthamoebidae</taxon>
        <taxon>Acanthamoeba</taxon>
    </lineage>
</organism>
<evidence type="ECO:0000256" key="1">
    <source>
        <dbReference type="ARBA" id="ARBA00004141"/>
    </source>
</evidence>
<dbReference type="EMBL" id="KB007857">
    <property type="protein sequence ID" value="ELR23688.1"/>
    <property type="molecule type" value="Genomic_DNA"/>
</dbReference>
<feature type="transmembrane region" description="Helical" evidence="14">
    <location>
        <begin position="20"/>
        <end position="40"/>
    </location>
</feature>
<keyword evidence="12" id="KW-0456">Lyase</keyword>
<evidence type="ECO:0000256" key="11">
    <source>
        <dbReference type="ARBA" id="ARBA00023160"/>
    </source>
</evidence>
<proteinExistence type="inferred from homology"/>
<feature type="transmembrane region" description="Helical" evidence="14">
    <location>
        <begin position="68"/>
        <end position="87"/>
    </location>
</feature>
<feature type="transmembrane region" description="Helical" evidence="14">
    <location>
        <begin position="159"/>
        <end position="182"/>
    </location>
</feature>
<dbReference type="GO" id="GO:0102158">
    <property type="term" value="F:very-long-chain (3R)-3-hydroxyacyl-CoA dehydratase activity"/>
    <property type="evidence" value="ECO:0007669"/>
    <property type="project" value="UniProtKB-EC"/>
</dbReference>
<dbReference type="KEGG" id="acan:ACA1_073320"/>
<dbReference type="STRING" id="1257118.L8HG36"/>